<evidence type="ECO:0000256" key="14">
    <source>
        <dbReference type="ARBA" id="ARBA00022801"/>
    </source>
</evidence>
<dbReference type="GO" id="GO:0019843">
    <property type="term" value="F:rRNA binding"/>
    <property type="evidence" value="ECO:0007669"/>
    <property type="project" value="UniProtKB-KW"/>
</dbReference>
<dbReference type="Gene3D" id="2.40.50.140">
    <property type="entry name" value="Nucleic acid-binding proteins"/>
    <property type="match status" value="1"/>
</dbReference>
<dbReference type="GO" id="GO:0005737">
    <property type="term" value="C:cytoplasm"/>
    <property type="evidence" value="ECO:0007669"/>
    <property type="project" value="UniProtKB-SubCell"/>
</dbReference>
<evidence type="ECO:0000256" key="4">
    <source>
        <dbReference type="ARBA" id="ARBA00017719"/>
    </source>
</evidence>
<keyword evidence="5" id="KW-1003">Cell membrane</keyword>
<dbReference type="PROSITE" id="PS50126">
    <property type="entry name" value="S1"/>
    <property type="match status" value="1"/>
</dbReference>
<dbReference type="CDD" id="cd04453">
    <property type="entry name" value="S1_RNase_E"/>
    <property type="match status" value="1"/>
</dbReference>
<dbReference type="SMART" id="SM00316">
    <property type="entry name" value="S1"/>
    <property type="match status" value="1"/>
</dbReference>
<dbReference type="AlphaFoldDB" id="A0A1J5S5T7"/>
<feature type="region of interest" description="Disordered" evidence="18">
    <location>
        <begin position="840"/>
        <end position="886"/>
    </location>
</feature>
<dbReference type="InterPro" id="IPR019307">
    <property type="entry name" value="RNA-bd_AU-1/RNase_E/G"/>
</dbReference>
<comment type="cofactor">
    <cofactor evidence="1">
        <name>Mg(2+)</name>
        <dbReference type="ChEBI" id="CHEBI:18420"/>
    </cofactor>
</comment>
<proteinExistence type="inferred from homology"/>
<evidence type="ECO:0000313" key="20">
    <source>
        <dbReference type="EMBL" id="OIR03482.1"/>
    </source>
</evidence>
<keyword evidence="6" id="KW-0963">Cytoplasm</keyword>
<comment type="caution">
    <text evidence="20">The sequence shown here is derived from an EMBL/GenBank/DDBJ whole genome shotgun (WGS) entry which is preliminary data.</text>
</comment>
<dbReference type="InterPro" id="IPR004659">
    <property type="entry name" value="RNase_E/G"/>
</dbReference>
<evidence type="ECO:0000256" key="10">
    <source>
        <dbReference type="ARBA" id="ARBA00022722"/>
    </source>
</evidence>
<feature type="domain" description="S1 motif" evidence="19">
    <location>
        <begin position="39"/>
        <end position="118"/>
    </location>
</feature>
<comment type="similarity">
    <text evidence="3">Belongs to the RNase E/G family. RNase G subfamily.</text>
</comment>
<evidence type="ECO:0000256" key="12">
    <source>
        <dbReference type="ARBA" id="ARBA00022730"/>
    </source>
</evidence>
<gene>
    <name evidence="20" type="primary">rne_4</name>
    <name evidence="20" type="ORF">GALL_143400</name>
</gene>
<keyword evidence="16" id="KW-0694">RNA-binding</keyword>
<evidence type="ECO:0000256" key="2">
    <source>
        <dbReference type="ARBA" id="ARBA00004496"/>
    </source>
</evidence>
<dbReference type="Pfam" id="PF10150">
    <property type="entry name" value="RNase_E_G"/>
    <property type="match status" value="1"/>
</dbReference>
<dbReference type="PANTHER" id="PTHR30001:SF1">
    <property type="entry name" value="RIBONUCLEASE E_G-LIKE PROTEIN, CHLOROPLASTIC"/>
    <property type="match status" value="1"/>
</dbReference>
<evidence type="ECO:0000259" key="19">
    <source>
        <dbReference type="PROSITE" id="PS50126"/>
    </source>
</evidence>
<name>A0A1J5S5T7_9ZZZZ</name>
<evidence type="ECO:0000256" key="6">
    <source>
        <dbReference type="ARBA" id="ARBA00022490"/>
    </source>
</evidence>
<evidence type="ECO:0000256" key="7">
    <source>
        <dbReference type="ARBA" id="ARBA00022519"/>
    </source>
</evidence>
<evidence type="ECO:0000256" key="17">
    <source>
        <dbReference type="ARBA" id="ARBA00023136"/>
    </source>
</evidence>
<dbReference type="SUPFAM" id="SSF50249">
    <property type="entry name" value="Nucleic acid-binding proteins"/>
    <property type="match status" value="1"/>
</dbReference>
<evidence type="ECO:0000256" key="15">
    <source>
        <dbReference type="ARBA" id="ARBA00022842"/>
    </source>
</evidence>
<keyword evidence="17" id="KW-0472">Membrane</keyword>
<evidence type="ECO:0000256" key="8">
    <source>
        <dbReference type="ARBA" id="ARBA00022552"/>
    </source>
</evidence>
<keyword evidence="8" id="KW-0698">rRNA processing</keyword>
<keyword evidence="12" id="KW-0699">rRNA-binding</keyword>
<dbReference type="Gene3D" id="3.40.1260.20">
    <property type="entry name" value="Ribonuclease E, catalytic domain"/>
    <property type="match status" value="1"/>
</dbReference>
<keyword evidence="11" id="KW-0479">Metal-binding</keyword>
<dbReference type="GO" id="GO:0006364">
    <property type="term" value="P:rRNA processing"/>
    <property type="evidence" value="ECO:0007669"/>
    <property type="project" value="UniProtKB-KW"/>
</dbReference>
<feature type="compositionally biased region" description="Low complexity" evidence="18">
    <location>
        <begin position="671"/>
        <end position="691"/>
    </location>
</feature>
<organism evidence="20">
    <name type="scientific">mine drainage metagenome</name>
    <dbReference type="NCBI Taxonomy" id="410659"/>
    <lineage>
        <taxon>unclassified sequences</taxon>
        <taxon>metagenomes</taxon>
        <taxon>ecological metagenomes</taxon>
    </lineage>
</organism>
<dbReference type="InterPro" id="IPR028878">
    <property type="entry name" value="RNase_E"/>
</dbReference>
<feature type="compositionally biased region" description="Low complexity" evidence="18">
    <location>
        <begin position="715"/>
        <end position="731"/>
    </location>
</feature>
<keyword evidence="9" id="KW-0819">tRNA processing</keyword>
<accession>A0A1J5S5T7</accession>
<keyword evidence="13" id="KW-0255">Endonuclease</keyword>
<dbReference type="HAMAP" id="MF_00970">
    <property type="entry name" value="RNase_E"/>
    <property type="match status" value="1"/>
</dbReference>
<protein>
    <recommendedName>
        <fullName evidence="4">Ribonuclease G</fullName>
    </recommendedName>
</protein>
<dbReference type="Pfam" id="PF20833">
    <property type="entry name" value="RNase_E_G_Thio"/>
    <property type="match status" value="1"/>
</dbReference>
<feature type="compositionally biased region" description="Basic residues" evidence="18">
    <location>
        <begin position="699"/>
        <end position="710"/>
    </location>
</feature>
<dbReference type="InterPro" id="IPR048583">
    <property type="entry name" value="RNase_E_G_thioredoxin-like"/>
</dbReference>
<dbReference type="EMBL" id="MLJW01000065">
    <property type="protein sequence ID" value="OIR03482.1"/>
    <property type="molecule type" value="Genomic_DNA"/>
</dbReference>
<dbReference type="InterPro" id="IPR003029">
    <property type="entry name" value="S1_domain"/>
</dbReference>
<evidence type="ECO:0000256" key="3">
    <source>
        <dbReference type="ARBA" id="ARBA00005663"/>
    </source>
</evidence>
<evidence type="ECO:0000256" key="5">
    <source>
        <dbReference type="ARBA" id="ARBA00022475"/>
    </source>
</evidence>
<keyword evidence="7" id="KW-0997">Cell inner membrane</keyword>
<evidence type="ECO:0000256" key="9">
    <source>
        <dbReference type="ARBA" id="ARBA00022694"/>
    </source>
</evidence>
<keyword evidence="10" id="KW-0540">Nuclease</keyword>
<sequence>MKRMLFNATQAEELRVAIVDGQKLVDLDIESANKEQRKGNIYKAVITRIEPSLEAAFVEYGAERHGFLPFKEVARSYFKSEGEPGKARIQDALRVGQEVIVQVDKDERGNKGAALTTFISLAGRYLVLMPNNPRGGGVSRRVEGEDRQELREIMDRLEVPASTSLIARTAGIGRSFEELQWDLNYLLQLWGAIEGAANSQKGAFLIYQESSLVIRAIRDYFTPDIGEILIDTDDVFEQAQQFMAHVMPGNVARVKRYSDDVPLFSRFQIEHQIESAYSRQVTLPSGGAIVIDHTEALVSVDVNSGRATKGADIEETAYKTNLEAADETARQLRLRDLGGLIVIDFIDMESTRNQREVENRLRDALHFDRARVQTGKISRFGLLELSRQRLRPALAETSYIPCPRCSGTGHTRSTESSALHILRILEEEAMKENTGALHCQVPVDVATFLLNEKRVDIAKIEMRHKVNLVLIPNIHLETPHHQIVRLRHDQLNLEEVTLPSYKMVEMPAEEGYTTPSAQTEAKPARQEAAVKGIALGQPAPIVEPKVKAQAPATPIAEPRGILATIMSWFSGKAAAPAVTESKAERTPQREARSEARRGGKTRREGGRSERPQQPEKAERSDKGEKTETTREPRRSRGERPEKREERPAGEPREAREPREPRPPRPPRQKPAELVPAVQEAAATAAPAGAEAVPEEGQRARRGRRGGRRERRPGEEAATVAAETAAVSASEVEMTEQQPVAGQRAPVQAAEFVSAAHLASPAAPAETVIPEPASQQLPVHMAPALHALVAAEPPQAAEPAAAIEQPEPVAVAAQAAPVVQAEEPTIDLSASLQQAGLQLIETSSDKPRPQIETPASAPPLGRKPRPAPVIANEPLQIVETKSGARPL</sequence>
<evidence type="ECO:0000256" key="13">
    <source>
        <dbReference type="ARBA" id="ARBA00022759"/>
    </source>
</evidence>
<feature type="compositionally biased region" description="Basic and acidic residues" evidence="18">
    <location>
        <begin position="581"/>
        <end position="662"/>
    </location>
</feature>
<dbReference type="InterPro" id="IPR012340">
    <property type="entry name" value="NA-bd_OB-fold"/>
</dbReference>
<evidence type="ECO:0000256" key="1">
    <source>
        <dbReference type="ARBA" id="ARBA00001946"/>
    </source>
</evidence>
<evidence type="ECO:0000256" key="18">
    <source>
        <dbReference type="SAM" id="MobiDB-lite"/>
    </source>
</evidence>
<dbReference type="GO" id="GO:0046872">
    <property type="term" value="F:metal ion binding"/>
    <property type="evidence" value="ECO:0007669"/>
    <property type="project" value="UniProtKB-KW"/>
</dbReference>
<dbReference type="GO" id="GO:0008995">
    <property type="term" value="F:ribonuclease E activity"/>
    <property type="evidence" value="ECO:0007669"/>
    <property type="project" value="InterPro"/>
</dbReference>
<evidence type="ECO:0000256" key="16">
    <source>
        <dbReference type="ARBA" id="ARBA00022884"/>
    </source>
</evidence>
<dbReference type="Pfam" id="PF00575">
    <property type="entry name" value="S1"/>
    <property type="match status" value="1"/>
</dbReference>
<evidence type="ECO:0000256" key="11">
    <source>
        <dbReference type="ARBA" id="ARBA00022723"/>
    </source>
</evidence>
<dbReference type="PANTHER" id="PTHR30001">
    <property type="entry name" value="RIBONUCLEASE"/>
    <property type="match status" value="1"/>
</dbReference>
<keyword evidence="14 20" id="KW-0378">Hydrolase</keyword>
<feature type="region of interest" description="Disordered" evidence="18">
    <location>
        <begin position="576"/>
        <end position="746"/>
    </location>
</feature>
<reference evidence="20" key="1">
    <citation type="submission" date="2016-10" db="EMBL/GenBank/DDBJ databases">
        <title>Sequence of Gallionella enrichment culture.</title>
        <authorList>
            <person name="Poehlein A."/>
            <person name="Muehling M."/>
            <person name="Daniel R."/>
        </authorList>
    </citation>
    <scope>NUCLEOTIDE SEQUENCE</scope>
</reference>
<dbReference type="GO" id="GO:0008033">
    <property type="term" value="P:tRNA processing"/>
    <property type="evidence" value="ECO:0007669"/>
    <property type="project" value="UniProtKB-KW"/>
</dbReference>
<comment type="subcellular location">
    <subcellularLocation>
        <location evidence="2">Cytoplasm</location>
    </subcellularLocation>
</comment>
<keyword evidence="15" id="KW-0460">Magnesium</keyword>
<dbReference type="NCBIfam" id="TIGR00757">
    <property type="entry name" value="RNaseEG"/>
    <property type="match status" value="1"/>
</dbReference>